<evidence type="ECO:0000313" key="10">
    <source>
        <dbReference type="Proteomes" id="UP000310754"/>
    </source>
</evidence>
<comment type="cofactor">
    <cofactor evidence="1">
        <name>Mg(2+)</name>
        <dbReference type="ChEBI" id="CHEBI:18420"/>
    </cofactor>
</comment>
<proteinExistence type="inferred from homology"/>
<evidence type="ECO:0000259" key="7">
    <source>
        <dbReference type="PROSITE" id="PS51710"/>
    </source>
</evidence>
<keyword evidence="2" id="KW-0479">Metal-binding</keyword>
<dbReference type="GO" id="GO:0005737">
    <property type="term" value="C:cytoplasm"/>
    <property type="evidence" value="ECO:0007669"/>
    <property type="project" value="TreeGrafter"/>
</dbReference>
<dbReference type="GO" id="GO:0005524">
    <property type="term" value="F:ATP binding"/>
    <property type="evidence" value="ECO:0007669"/>
    <property type="project" value="UniProtKB-UniRule"/>
</dbReference>
<comment type="similarity">
    <text evidence="6">Belongs to the TRAFAC class OBG-HflX-like GTPase superfamily. OBG GTPase family. YchF/OLA1 subfamily.</text>
</comment>
<dbReference type="GO" id="GO:0043023">
    <property type="term" value="F:ribosomal large subunit binding"/>
    <property type="evidence" value="ECO:0007669"/>
    <property type="project" value="UniProtKB-UniRule"/>
</dbReference>
<dbReference type="RefSeq" id="WP_146933290.1">
    <property type="nucleotide sequence ID" value="NZ_SSOA01000001.1"/>
</dbReference>
<dbReference type="PROSITE" id="PS51880">
    <property type="entry name" value="TGS"/>
    <property type="match status" value="1"/>
</dbReference>
<dbReference type="SUPFAM" id="SSF52540">
    <property type="entry name" value="P-loop containing nucleoside triphosphate hydrolases"/>
    <property type="match status" value="1"/>
</dbReference>
<name>A0A4S4A626_9HYPH</name>
<dbReference type="NCBIfam" id="TIGR00092">
    <property type="entry name" value="redox-regulated ATPase YchF"/>
    <property type="match status" value="1"/>
</dbReference>
<dbReference type="GO" id="GO:0005525">
    <property type="term" value="F:GTP binding"/>
    <property type="evidence" value="ECO:0007669"/>
    <property type="project" value="InterPro"/>
</dbReference>
<dbReference type="InterPro" id="IPR012676">
    <property type="entry name" value="TGS-like"/>
</dbReference>
<dbReference type="PRINTS" id="PR00326">
    <property type="entry name" value="GTP1OBG"/>
</dbReference>
<dbReference type="FunFam" id="3.10.20.30:FF:000001">
    <property type="entry name" value="Ribosome-binding ATPase YchF"/>
    <property type="match status" value="1"/>
</dbReference>
<dbReference type="Gene3D" id="3.40.50.300">
    <property type="entry name" value="P-loop containing nucleotide triphosphate hydrolases"/>
    <property type="match status" value="1"/>
</dbReference>
<evidence type="ECO:0000256" key="1">
    <source>
        <dbReference type="ARBA" id="ARBA00001946"/>
    </source>
</evidence>
<dbReference type="GO" id="GO:0046872">
    <property type="term" value="F:metal ion binding"/>
    <property type="evidence" value="ECO:0007669"/>
    <property type="project" value="UniProtKB-KW"/>
</dbReference>
<dbReference type="InterPro" id="IPR004396">
    <property type="entry name" value="ATPase_YchF/OLA1"/>
</dbReference>
<reference evidence="9 10" key="1">
    <citation type="submission" date="2019-04" db="EMBL/GenBank/DDBJ databases">
        <title>Rhizobium terrae sp. nov., isolated from a paddy soil.</title>
        <authorList>
            <person name="Lin S.-Y."/>
            <person name="Hameed A."/>
            <person name="Huang H.-I."/>
            <person name="Young C.-C."/>
        </authorList>
    </citation>
    <scope>NUCLEOTIDE SEQUENCE [LARGE SCALE GENOMIC DNA]</scope>
    <source>
        <strain evidence="9 10">CC-HIH110</strain>
    </source>
</reference>
<dbReference type="Pfam" id="PF01926">
    <property type="entry name" value="MMR_HSR1"/>
    <property type="match status" value="1"/>
</dbReference>
<dbReference type="GO" id="GO:0016887">
    <property type="term" value="F:ATP hydrolysis activity"/>
    <property type="evidence" value="ECO:0007669"/>
    <property type="project" value="UniProtKB-UniRule"/>
</dbReference>
<dbReference type="InterPro" id="IPR004095">
    <property type="entry name" value="TGS"/>
</dbReference>
<keyword evidence="5" id="KW-0460">Magnesium</keyword>
<dbReference type="InterPro" id="IPR012675">
    <property type="entry name" value="Beta-grasp_dom_sf"/>
</dbReference>
<dbReference type="CDD" id="cd01900">
    <property type="entry name" value="YchF"/>
    <property type="match status" value="1"/>
</dbReference>
<dbReference type="PANTHER" id="PTHR23305">
    <property type="entry name" value="OBG GTPASE FAMILY"/>
    <property type="match status" value="1"/>
</dbReference>
<evidence type="ECO:0000313" key="9">
    <source>
        <dbReference type="EMBL" id="THF53794.1"/>
    </source>
</evidence>
<dbReference type="PIRSF" id="PIRSF006641">
    <property type="entry name" value="CHP00092"/>
    <property type="match status" value="1"/>
</dbReference>
<evidence type="ECO:0000256" key="4">
    <source>
        <dbReference type="ARBA" id="ARBA00022840"/>
    </source>
</evidence>
<dbReference type="EMBL" id="SSOA01000001">
    <property type="protein sequence ID" value="THF53794.1"/>
    <property type="molecule type" value="Genomic_DNA"/>
</dbReference>
<dbReference type="AlphaFoldDB" id="A0A4S4A626"/>
<dbReference type="HAMAP" id="MF_00944">
    <property type="entry name" value="YchF_OLA1_ATPase"/>
    <property type="match status" value="1"/>
</dbReference>
<feature type="domain" description="TGS" evidence="8">
    <location>
        <begin position="282"/>
        <end position="365"/>
    </location>
</feature>
<dbReference type="Gene3D" id="3.10.20.30">
    <property type="match status" value="1"/>
</dbReference>
<dbReference type="Proteomes" id="UP000310754">
    <property type="component" value="Unassembled WGS sequence"/>
</dbReference>
<evidence type="ECO:0000256" key="3">
    <source>
        <dbReference type="ARBA" id="ARBA00022741"/>
    </source>
</evidence>
<dbReference type="InterPro" id="IPR031167">
    <property type="entry name" value="G_OBG"/>
</dbReference>
<keyword evidence="4 6" id="KW-0067">ATP-binding</keyword>
<accession>A0A4S4A626</accession>
<dbReference type="PROSITE" id="PS51710">
    <property type="entry name" value="G_OBG"/>
    <property type="match status" value="1"/>
</dbReference>
<gene>
    <name evidence="6 9" type="primary">ychF</name>
    <name evidence="9" type="ORF">E6C51_01360</name>
</gene>
<organism evidence="9 10">
    <name type="scientific">Allorhizobium terrae</name>
    <dbReference type="NCBI Taxonomy" id="1848972"/>
    <lineage>
        <taxon>Bacteria</taxon>
        <taxon>Pseudomonadati</taxon>
        <taxon>Pseudomonadota</taxon>
        <taxon>Alphaproteobacteria</taxon>
        <taxon>Hyphomicrobiales</taxon>
        <taxon>Rhizobiaceae</taxon>
        <taxon>Rhizobium/Agrobacterium group</taxon>
        <taxon>Allorhizobium</taxon>
    </lineage>
</organism>
<protein>
    <recommendedName>
        <fullName evidence="6">Ribosome-binding ATPase YchF</fullName>
    </recommendedName>
</protein>
<dbReference type="SUPFAM" id="SSF81271">
    <property type="entry name" value="TGS-like"/>
    <property type="match status" value="1"/>
</dbReference>
<keyword evidence="10" id="KW-1185">Reference proteome</keyword>
<dbReference type="Gene3D" id="1.10.150.300">
    <property type="entry name" value="TGS-like domain"/>
    <property type="match status" value="1"/>
</dbReference>
<comment type="function">
    <text evidence="6">ATPase that binds to both the 70S ribosome and the 50S ribosomal subunit in a nucleotide-independent manner.</text>
</comment>
<dbReference type="PANTHER" id="PTHR23305:SF18">
    <property type="entry name" value="OBG-TYPE G DOMAIN-CONTAINING PROTEIN"/>
    <property type="match status" value="1"/>
</dbReference>
<dbReference type="InterPro" id="IPR041706">
    <property type="entry name" value="YchF_N"/>
</dbReference>
<dbReference type="Pfam" id="PF06071">
    <property type="entry name" value="YchF-GTPase_C"/>
    <property type="match status" value="1"/>
</dbReference>
<dbReference type="FunFam" id="1.10.150.300:FF:000001">
    <property type="entry name" value="Ribosome-binding ATPase YchF"/>
    <property type="match status" value="1"/>
</dbReference>
<dbReference type="InterPro" id="IPR013029">
    <property type="entry name" value="YchF_C"/>
</dbReference>
<feature type="binding site" evidence="6">
    <location>
        <begin position="12"/>
        <end position="17"/>
    </location>
    <ligand>
        <name>ATP</name>
        <dbReference type="ChEBI" id="CHEBI:30616"/>
    </ligand>
</feature>
<dbReference type="InterPro" id="IPR006073">
    <property type="entry name" value="GTP-bd"/>
</dbReference>
<evidence type="ECO:0000256" key="6">
    <source>
        <dbReference type="HAMAP-Rule" id="MF_00944"/>
    </source>
</evidence>
<comment type="caution">
    <text evidence="9">The sequence shown here is derived from an EMBL/GenBank/DDBJ whole genome shotgun (WGS) entry which is preliminary data.</text>
</comment>
<feature type="domain" description="OBG-type G" evidence="7">
    <location>
        <begin position="3"/>
        <end position="260"/>
    </location>
</feature>
<dbReference type="InterPro" id="IPR027417">
    <property type="entry name" value="P-loop_NTPase"/>
</dbReference>
<evidence type="ECO:0000259" key="8">
    <source>
        <dbReference type="PROSITE" id="PS51880"/>
    </source>
</evidence>
<sequence>MGFKCGIVGLPNVGKSTLFNALTKTAAAQAANYPFCTIEPNTGEVAVPDPRMDKLAAVAGSKEIIPTRISFVDIAGLVRGASKGEGLGNKFLANIREVDAVVHVLRCFEDDDITHVEGRINPVGDAETIETELMLADLESLERRTEQTRKRATSKDKDSVAQLPMMEAALKLLQDGKPARLLLKTVDAEEREILKGLNLLTSHPVLYVCNVAESDAVNGNEHTKAVQAMADAQGAETVIISAAIEAEVAQLPDEEAKEFLSALGLEEAGLDRLIRAGYHLLDLITYFTVGPKETRAWTIRRGTKAPAAAGVIHTDFERGFIRAFTIAYDDYVTLGGEVPAKEAGKARDEGKEYVVHDGDVIHFRFNT</sequence>
<evidence type="ECO:0000256" key="2">
    <source>
        <dbReference type="ARBA" id="ARBA00022723"/>
    </source>
</evidence>
<keyword evidence="3 6" id="KW-0547">Nucleotide-binding</keyword>
<dbReference type="CDD" id="cd04867">
    <property type="entry name" value="TGS_YchF_OLA1"/>
    <property type="match status" value="1"/>
</dbReference>
<evidence type="ECO:0000256" key="5">
    <source>
        <dbReference type="ARBA" id="ARBA00022842"/>
    </source>
</evidence>
<dbReference type="InterPro" id="IPR023192">
    <property type="entry name" value="TGS-like_dom_sf"/>
</dbReference>